<keyword evidence="3" id="KW-0274">FAD</keyword>
<comment type="cofactor">
    <cofactor evidence="1">
        <name>FAD</name>
        <dbReference type="ChEBI" id="CHEBI:57692"/>
    </cofactor>
</comment>
<keyword evidence="7" id="KW-1185">Reference proteome</keyword>
<proteinExistence type="predicted"/>
<evidence type="ECO:0000256" key="2">
    <source>
        <dbReference type="ARBA" id="ARBA00022630"/>
    </source>
</evidence>
<evidence type="ECO:0008006" key="8">
    <source>
        <dbReference type="Google" id="ProtNLM"/>
    </source>
</evidence>
<dbReference type="InterPro" id="IPR036188">
    <property type="entry name" value="FAD/NAD-bd_sf"/>
</dbReference>
<comment type="caution">
    <text evidence="6">The sequence shown here is derived from an EMBL/GenBank/DDBJ whole genome shotgun (WGS) entry which is preliminary data.</text>
</comment>
<evidence type="ECO:0000256" key="3">
    <source>
        <dbReference type="ARBA" id="ARBA00022827"/>
    </source>
</evidence>
<evidence type="ECO:0000256" key="5">
    <source>
        <dbReference type="ARBA" id="ARBA00023033"/>
    </source>
</evidence>
<dbReference type="Proteomes" id="UP001172684">
    <property type="component" value="Unassembled WGS sequence"/>
</dbReference>
<reference evidence="6" key="1">
    <citation type="submission" date="2022-10" db="EMBL/GenBank/DDBJ databases">
        <title>Culturing micro-colonial fungi from biological soil crusts in the Mojave desert and describing Neophaeococcomyces mojavensis, and introducing the new genera and species Taxawa tesnikishii.</title>
        <authorList>
            <person name="Kurbessoian T."/>
            <person name="Stajich J.E."/>
        </authorList>
    </citation>
    <scope>NUCLEOTIDE SEQUENCE</scope>
    <source>
        <strain evidence="6">TK_1</strain>
    </source>
</reference>
<keyword evidence="2" id="KW-0285">Flavoprotein</keyword>
<keyword evidence="5" id="KW-0503">Monooxygenase</keyword>
<protein>
    <recommendedName>
        <fullName evidence="8">FAD-containing monooxygenase EthA</fullName>
    </recommendedName>
</protein>
<dbReference type="SUPFAM" id="SSF51905">
    <property type="entry name" value="FAD/NAD(P)-binding domain"/>
    <property type="match status" value="2"/>
</dbReference>
<evidence type="ECO:0000313" key="7">
    <source>
        <dbReference type="Proteomes" id="UP001172684"/>
    </source>
</evidence>
<dbReference type="Pfam" id="PF13450">
    <property type="entry name" value="NAD_binding_8"/>
    <property type="match status" value="1"/>
</dbReference>
<dbReference type="PRINTS" id="PR00411">
    <property type="entry name" value="PNDRDTASEI"/>
</dbReference>
<dbReference type="PANTHER" id="PTHR43872:SF1">
    <property type="entry name" value="MONOOXYGENASE, PUTATIVE (AFU_ORTHOLOGUE AFUA_8G02570)-RELATED"/>
    <property type="match status" value="1"/>
</dbReference>
<dbReference type="Pfam" id="PF00743">
    <property type="entry name" value="FMO-like"/>
    <property type="match status" value="1"/>
</dbReference>
<name>A0ABQ9NKU2_9PEZI</name>
<dbReference type="Gene3D" id="3.50.50.60">
    <property type="entry name" value="FAD/NAD(P)-binding domain"/>
    <property type="match status" value="3"/>
</dbReference>
<gene>
    <name evidence="6" type="ORF">H2201_008634</name>
</gene>
<evidence type="ECO:0000313" key="6">
    <source>
        <dbReference type="EMBL" id="KAJ9656146.1"/>
    </source>
</evidence>
<dbReference type="EMBL" id="JAPDRL010000136">
    <property type="protein sequence ID" value="KAJ9656146.1"/>
    <property type="molecule type" value="Genomic_DNA"/>
</dbReference>
<keyword evidence="4" id="KW-0560">Oxidoreductase</keyword>
<dbReference type="PANTHER" id="PTHR43872">
    <property type="entry name" value="MONOOXYGENASE, PUTATIVE (AFU_ORTHOLOGUE AFUA_8G02570)-RELATED"/>
    <property type="match status" value="1"/>
</dbReference>
<dbReference type="InterPro" id="IPR051820">
    <property type="entry name" value="FAD-binding_MO"/>
</dbReference>
<organism evidence="6 7">
    <name type="scientific">Coniosporium apollinis</name>
    <dbReference type="NCBI Taxonomy" id="61459"/>
    <lineage>
        <taxon>Eukaryota</taxon>
        <taxon>Fungi</taxon>
        <taxon>Dikarya</taxon>
        <taxon>Ascomycota</taxon>
        <taxon>Pezizomycotina</taxon>
        <taxon>Dothideomycetes</taxon>
        <taxon>Dothideomycetes incertae sedis</taxon>
        <taxon>Coniosporium</taxon>
    </lineage>
</organism>
<sequence>MNGTTEKTVDYDVIIVGSGISGINSAYRVQTQVPNASYTILEARGGLGGTWDFFKYPGIRSDSDLHTFGFPWRPWTERRAIADGPSIVRYLKESAEEYGIDKKIKYNHKVISADWSSDTLNWTLEVQHNGETKTMRGRFLILGTGYYNYDEPMETKIPDLERFKGTTIHPQFWPEDLDYSNKKMVIIGSGATAVTLLPVVAKTASHVTMLQRSPSYVFSLPNADPLGEFYHRFLPVYWAHKLDRYRFLIFGFLFYHFCRLFPTTARGVLAKATKKQLPPSVLFDPHFVPAYNPWEQRLCLCPDGDFYEAMRSGKADIVTGRIKTVTENGILLESGESITADIICTATGLKLKIAGGMTFTVDGQKLHVPDKFLWKGIMLQDLPNAAFVLGYTNASWTLGADATAQLVTRLMNHMRKNGFAAAVPRVQKPEAMTSQPVLNLKSTYLQNAASSMPKAGNVGQWRPRSNYFRDIHEAKRGDITTGLEFHKEHLANGGLKS</sequence>
<dbReference type="InterPro" id="IPR020946">
    <property type="entry name" value="Flavin_mOase-like"/>
</dbReference>
<accession>A0ABQ9NKU2</accession>
<evidence type="ECO:0000256" key="4">
    <source>
        <dbReference type="ARBA" id="ARBA00023002"/>
    </source>
</evidence>
<evidence type="ECO:0000256" key="1">
    <source>
        <dbReference type="ARBA" id="ARBA00001974"/>
    </source>
</evidence>